<evidence type="ECO:0000256" key="2">
    <source>
        <dbReference type="ARBA" id="ARBA00012528"/>
    </source>
</evidence>
<dbReference type="Pfam" id="PF20975">
    <property type="entry name" value="DGCcoil"/>
    <property type="match status" value="1"/>
</dbReference>
<dbReference type="InterPro" id="IPR048516">
    <property type="entry name" value="DGCcoil"/>
</dbReference>
<comment type="cofactor">
    <cofactor evidence="1">
        <name>Mg(2+)</name>
        <dbReference type="ChEBI" id="CHEBI:18420"/>
    </cofactor>
</comment>
<comment type="caution">
    <text evidence="6">The sequence shown here is derived from an EMBL/GenBank/DDBJ whole genome shotgun (WGS) entry which is preliminary data.</text>
</comment>
<dbReference type="EMBL" id="RRCF01000001">
    <property type="protein sequence ID" value="RRJ23377.1"/>
    <property type="molecule type" value="Genomic_DNA"/>
</dbReference>
<name>A0A3P3QQB1_9GAMM</name>
<dbReference type="FunFam" id="3.30.70.270:FF:000001">
    <property type="entry name" value="Diguanylate cyclase domain protein"/>
    <property type="match status" value="1"/>
</dbReference>
<dbReference type="Gene3D" id="3.30.70.270">
    <property type="match status" value="1"/>
</dbReference>
<reference evidence="6 7" key="1">
    <citation type="submission" date="2018-11" db="EMBL/GenBank/DDBJ databases">
        <title>Draft genome analysis of Rheinheimera mesophila isolated from an industrial waste site.</title>
        <authorList>
            <person name="Yu Q."/>
            <person name="Qi Y."/>
            <person name="Zhang H."/>
            <person name="Lu Y."/>
            <person name="Pu J."/>
        </authorList>
    </citation>
    <scope>NUCLEOTIDE SEQUENCE [LARGE SCALE GENOMIC DNA]</scope>
    <source>
        <strain evidence="6 7">IITR13</strain>
    </source>
</reference>
<evidence type="ECO:0000256" key="1">
    <source>
        <dbReference type="ARBA" id="ARBA00001946"/>
    </source>
</evidence>
<dbReference type="InterPro" id="IPR043128">
    <property type="entry name" value="Rev_trsase/Diguanyl_cyclase"/>
</dbReference>
<dbReference type="PANTHER" id="PTHR45138:SF9">
    <property type="entry name" value="DIGUANYLATE CYCLASE DGCM-RELATED"/>
    <property type="match status" value="1"/>
</dbReference>
<dbReference type="InterPro" id="IPR050469">
    <property type="entry name" value="Diguanylate_Cyclase"/>
</dbReference>
<proteinExistence type="predicted"/>
<dbReference type="CDD" id="cd01949">
    <property type="entry name" value="GGDEF"/>
    <property type="match status" value="1"/>
</dbReference>
<evidence type="ECO:0000313" key="6">
    <source>
        <dbReference type="EMBL" id="RRJ23377.1"/>
    </source>
</evidence>
<organism evidence="6 7">
    <name type="scientific">Rheinheimera mesophila</name>
    <dbReference type="NCBI Taxonomy" id="1547515"/>
    <lineage>
        <taxon>Bacteria</taxon>
        <taxon>Pseudomonadati</taxon>
        <taxon>Pseudomonadota</taxon>
        <taxon>Gammaproteobacteria</taxon>
        <taxon>Chromatiales</taxon>
        <taxon>Chromatiaceae</taxon>
        <taxon>Rheinheimera</taxon>
    </lineage>
</organism>
<protein>
    <recommendedName>
        <fullName evidence="2">diguanylate cyclase</fullName>
        <ecNumber evidence="2">2.7.7.65</ecNumber>
    </recommendedName>
</protein>
<evidence type="ECO:0000313" key="7">
    <source>
        <dbReference type="Proteomes" id="UP000276260"/>
    </source>
</evidence>
<feature type="domain" description="GGDEF" evidence="5">
    <location>
        <begin position="389"/>
        <end position="520"/>
    </location>
</feature>
<sequence length="520" mass="58868">MAEQQSDVKQQLANAVKARKQLEDTYESQFKILSQFVSRLSLACKGIDIDLDNKLARLRQEFAKGTDLEKILPLVESAVETLKTLESRQLSDLKKAQSTLTDAGKLLQKQRGLPDQLRRDLRDLLSKVEEPSATVQAFLPHLTHLTELYQAALATKQQSEQAEQGNTTEENKYQAICKQISVELTNLLSELAFEGKYGQDIEKIRLTLLSDVSIEALLESCLRTIEIIIASVTDERQSAQHFLLKLNEALTGVQQAVVSSLNTSNNIKEKMLLLNQQIEQQITNLTADTKAATSLEQLQSLVSTKLSAITCSLRDKEQLEKDERELMLTTLRHMESRLADLEQEAAQFKKRLAEQKFRSLQDALTELPNRAAFDERFELEIRRSQRYGKPLAIALADVDHFKQINDNYGHSAGDKTLKVIAQALKQSLRETDFIARYGGEEFVILFPETQLSELKQPLNNLRERIKKIPFKFKDKNVPISISFGATEFKSSDTNRAAFDRADEALYEAKRAGRDLVVLKS</sequence>
<feature type="coiled-coil region" evidence="4">
    <location>
        <begin position="324"/>
        <end position="358"/>
    </location>
</feature>
<evidence type="ECO:0000259" key="5">
    <source>
        <dbReference type="PROSITE" id="PS50887"/>
    </source>
</evidence>
<gene>
    <name evidence="6" type="ORF">EIK76_04710</name>
</gene>
<dbReference type="AlphaFoldDB" id="A0A3P3QQB1"/>
<dbReference type="InterPro" id="IPR029787">
    <property type="entry name" value="Nucleotide_cyclase"/>
</dbReference>
<dbReference type="OrthoDB" id="9812260at2"/>
<evidence type="ECO:0000256" key="4">
    <source>
        <dbReference type="SAM" id="Coils"/>
    </source>
</evidence>
<keyword evidence="7" id="KW-1185">Reference proteome</keyword>
<evidence type="ECO:0000256" key="3">
    <source>
        <dbReference type="ARBA" id="ARBA00034247"/>
    </source>
</evidence>
<dbReference type="PROSITE" id="PS50887">
    <property type="entry name" value="GGDEF"/>
    <property type="match status" value="1"/>
</dbReference>
<dbReference type="PANTHER" id="PTHR45138">
    <property type="entry name" value="REGULATORY COMPONENTS OF SENSORY TRANSDUCTION SYSTEM"/>
    <property type="match status" value="1"/>
</dbReference>
<comment type="catalytic activity">
    <reaction evidence="3">
        <text>2 GTP = 3',3'-c-di-GMP + 2 diphosphate</text>
        <dbReference type="Rhea" id="RHEA:24898"/>
        <dbReference type="ChEBI" id="CHEBI:33019"/>
        <dbReference type="ChEBI" id="CHEBI:37565"/>
        <dbReference type="ChEBI" id="CHEBI:58805"/>
        <dbReference type="EC" id="2.7.7.65"/>
    </reaction>
</comment>
<dbReference type="Proteomes" id="UP000276260">
    <property type="component" value="Unassembled WGS sequence"/>
</dbReference>
<keyword evidence="4" id="KW-0175">Coiled coil</keyword>
<dbReference type="Pfam" id="PF00990">
    <property type="entry name" value="GGDEF"/>
    <property type="match status" value="1"/>
</dbReference>
<dbReference type="SMART" id="SM00267">
    <property type="entry name" value="GGDEF"/>
    <property type="match status" value="1"/>
</dbReference>
<dbReference type="GO" id="GO:0052621">
    <property type="term" value="F:diguanylate cyclase activity"/>
    <property type="evidence" value="ECO:0007669"/>
    <property type="project" value="UniProtKB-EC"/>
</dbReference>
<dbReference type="InterPro" id="IPR000160">
    <property type="entry name" value="GGDEF_dom"/>
</dbReference>
<dbReference type="NCBIfam" id="TIGR00254">
    <property type="entry name" value="GGDEF"/>
    <property type="match status" value="1"/>
</dbReference>
<accession>A0A3P3QQB1</accession>
<dbReference type="EC" id="2.7.7.65" evidence="2"/>
<dbReference type="RefSeq" id="WP_046521239.1">
    <property type="nucleotide sequence ID" value="NZ_LAVS01000091.1"/>
</dbReference>
<dbReference type="SUPFAM" id="SSF55073">
    <property type="entry name" value="Nucleotide cyclase"/>
    <property type="match status" value="1"/>
</dbReference>